<gene>
    <name evidence="2" type="ORF">HNR61_008589</name>
</gene>
<reference evidence="2 3" key="1">
    <citation type="submission" date="2020-08" db="EMBL/GenBank/DDBJ databases">
        <title>Genomic Encyclopedia of Type Strains, Phase IV (KMG-IV): sequencing the most valuable type-strain genomes for metagenomic binning, comparative biology and taxonomic classification.</title>
        <authorList>
            <person name="Goeker M."/>
        </authorList>
    </citation>
    <scope>NUCLEOTIDE SEQUENCE [LARGE SCALE GENOMIC DNA]</scope>
    <source>
        <strain evidence="2 3">DSM 44197</strain>
    </source>
</reference>
<dbReference type="RefSeq" id="WP_182848772.1">
    <property type="nucleotide sequence ID" value="NZ_BAAALP010000073.1"/>
</dbReference>
<keyword evidence="3" id="KW-1185">Reference proteome</keyword>
<name>A0A7W3LYW1_ACTNM</name>
<proteinExistence type="predicted"/>
<keyword evidence="1" id="KW-1133">Transmembrane helix</keyword>
<dbReference type="Proteomes" id="UP000572680">
    <property type="component" value="Unassembled WGS sequence"/>
</dbReference>
<protein>
    <submittedName>
        <fullName evidence="2">Uncharacterized protein</fullName>
    </submittedName>
</protein>
<accession>A0A7W3LYW1</accession>
<organism evidence="2 3">
    <name type="scientific">Actinomadura namibiensis</name>
    <dbReference type="NCBI Taxonomy" id="182080"/>
    <lineage>
        <taxon>Bacteria</taxon>
        <taxon>Bacillati</taxon>
        <taxon>Actinomycetota</taxon>
        <taxon>Actinomycetes</taxon>
        <taxon>Streptosporangiales</taxon>
        <taxon>Thermomonosporaceae</taxon>
        <taxon>Actinomadura</taxon>
    </lineage>
</organism>
<evidence type="ECO:0000256" key="1">
    <source>
        <dbReference type="SAM" id="Phobius"/>
    </source>
</evidence>
<comment type="caution">
    <text evidence="2">The sequence shown here is derived from an EMBL/GenBank/DDBJ whole genome shotgun (WGS) entry which is preliminary data.</text>
</comment>
<keyword evidence="1" id="KW-0472">Membrane</keyword>
<evidence type="ECO:0000313" key="3">
    <source>
        <dbReference type="Proteomes" id="UP000572680"/>
    </source>
</evidence>
<evidence type="ECO:0000313" key="2">
    <source>
        <dbReference type="EMBL" id="MBA8956899.1"/>
    </source>
</evidence>
<dbReference type="AlphaFoldDB" id="A0A7W3LYW1"/>
<dbReference type="EMBL" id="JACJIA010000018">
    <property type="protein sequence ID" value="MBA8956899.1"/>
    <property type="molecule type" value="Genomic_DNA"/>
</dbReference>
<sequence>MTMPQTEEELVALLRERAEGAPADPARADRAAALGRRMLRRRRTVRALVATGAVAAVAAVLPAVPGDPGRVGPADATLVSVRLPDQVPLPGRAGHLFREERLPLVASRQRDRMGVPVRFRFTALSTDTIYNVRCSVPDSWMVVKTDSPGRATSIGRCGPRDQLGQFDARSAGRSWSGRAHEWEVWVLPPDARIDATTDPDDIDEIAARTGTRPGAWAVGVYDRHG</sequence>
<feature type="transmembrane region" description="Helical" evidence="1">
    <location>
        <begin position="45"/>
        <end position="64"/>
    </location>
</feature>
<keyword evidence="1" id="KW-0812">Transmembrane</keyword>